<proteinExistence type="predicted"/>
<dbReference type="Proteomes" id="UP000199666">
    <property type="component" value="Unassembled WGS sequence"/>
</dbReference>
<sequence length="165" mass="18236">MLPAYLVSADISGTGCKIGQGYVYTEYLGSAPAYTGTAPIKYYKSNGAKIPIYWGNGHNQYQGYRCGYINSYPASSYYDYDTKTNVPIPAENEFSYLGEQCVISPYLGGPPISTDSYVSYSYMKTSKCSTDQTPVPLDDYVWVVIVGIGALSTFFIRNRLMCPEV</sequence>
<gene>
    <name evidence="1" type="ORF">SAMN04489864_103277</name>
</gene>
<dbReference type="STRING" id="414048.SAMN04489864_103277"/>
<organism evidence="1 2">
    <name type="scientific">Pedobacter insulae</name>
    <dbReference type="NCBI Taxonomy" id="414048"/>
    <lineage>
        <taxon>Bacteria</taxon>
        <taxon>Pseudomonadati</taxon>
        <taxon>Bacteroidota</taxon>
        <taxon>Sphingobacteriia</taxon>
        <taxon>Sphingobacteriales</taxon>
        <taxon>Sphingobacteriaceae</taxon>
        <taxon>Pedobacter</taxon>
    </lineage>
</organism>
<accession>A0A1I2VUI3</accession>
<dbReference type="EMBL" id="FOPP01000003">
    <property type="protein sequence ID" value="SFG92878.1"/>
    <property type="molecule type" value="Genomic_DNA"/>
</dbReference>
<dbReference type="AlphaFoldDB" id="A0A1I2VUI3"/>
<evidence type="ECO:0000313" key="1">
    <source>
        <dbReference type="EMBL" id="SFG92878.1"/>
    </source>
</evidence>
<reference evidence="1 2" key="1">
    <citation type="submission" date="2016-10" db="EMBL/GenBank/DDBJ databases">
        <authorList>
            <person name="de Groot N.N."/>
        </authorList>
    </citation>
    <scope>NUCLEOTIDE SEQUENCE [LARGE SCALE GENOMIC DNA]</scope>
    <source>
        <strain evidence="1 2">DSM 18684</strain>
    </source>
</reference>
<protein>
    <submittedName>
        <fullName evidence="1">Uncharacterized protein</fullName>
    </submittedName>
</protein>
<name>A0A1I2VUI3_9SPHI</name>
<evidence type="ECO:0000313" key="2">
    <source>
        <dbReference type="Proteomes" id="UP000199666"/>
    </source>
</evidence>
<keyword evidence="2" id="KW-1185">Reference proteome</keyword>